<protein>
    <submittedName>
        <fullName evidence="1">Uncharacterized protein</fullName>
    </submittedName>
</protein>
<name>A0ABQ9W1I4_SAGOE</name>
<dbReference type="EMBL" id="JASSZA010000004">
    <property type="protein sequence ID" value="KAK2114653.1"/>
    <property type="molecule type" value="Genomic_DNA"/>
</dbReference>
<reference evidence="1 2" key="1">
    <citation type="submission" date="2023-05" db="EMBL/GenBank/DDBJ databases">
        <title>B98-5 Cell Line De Novo Hybrid Assembly: An Optical Mapping Approach.</title>
        <authorList>
            <person name="Kananen K."/>
            <person name="Auerbach J.A."/>
            <person name="Kautto E."/>
            <person name="Blachly J.S."/>
        </authorList>
    </citation>
    <scope>NUCLEOTIDE SEQUENCE [LARGE SCALE GENOMIC DNA]</scope>
    <source>
        <strain evidence="1">B95-8</strain>
        <tissue evidence="1">Cell line</tissue>
    </source>
</reference>
<organism evidence="1 2">
    <name type="scientific">Saguinus oedipus</name>
    <name type="common">Cotton-top tamarin</name>
    <name type="synonym">Oedipomidas oedipus</name>
    <dbReference type="NCBI Taxonomy" id="9490"/>
    <lineage>
        <taxon>Eukaryota</taxon>
        <taxon>Metazoa</taxon>
        <taxon>Chordata</taxon>
        <taxon>Craniata</taxon>
        <taxon>Vertebrata</taxon>
        <taxon>Euteleostomi</taxon>
        <taxon>Mammalia</taxon>
        <taxon>Eutheria</taxon>
        <taxon>Euarchontoglires</taxon>
        <taxon>Primates</taxon>
        <taxon>Haplorrhini</taxon>
        <taxon>Platyrrhini</taxon>
        <taxon>Cebidae</taxon>
        <taxon>Callitrichinae</taxon>
        <taxon>Saguinus</taxon>
    </lineage>
</organism>
<comment type="caution">
    <text evidence="1">The sequence shown here is derived from an EMBL/GenBank/DDBJ whole genome shotgun (WGS) entry which is preliminary data.</text>
</comment>
<evidence type="ECO:0000313" key="2">
    <source>
        <dbReference type="Proteomes" id="UP001266305"/>
    </source>
</evidence>
<keyword evidence="2" id="KW-1185">Reference proteome</keyword>
<proteinExistence type="predicted"/>
<dbReference type="Proteomes" id="UP001266305">
    <property type="component" value="Unassembled WGS sequence"/>
</dbReference>
<sequence>MGDHWFDVESPVCSEALHRGETGLCSIHTRIHSLLWLHCLKIYLLQHVPTVITDLRQEAQRLYRNAGKINVSIGMEKREVTGMSPCTQQLVSTPNPDSDQGLT</sequence>
<gene>
    <name evidence="1" type="ORF">P7K49_008919</name>
</gene>
<evidence type="ECO:0000313" key="1">
    <source>
        <dbReference type="EMBL" id="KAK2114653.1"/>
    </source>
</evidence>
<accession>A0ABQ9W1I4</accession>